<dbReference type="EMBL" id="FNAD01000017">
    <property type="protein sequence ID" value="SDE29566.1"/>
    <property type="molecule type" value="Genomic_DNA"/>
</dbReference>
<proteinExistence type="predicted"/>
<organism evidence="2 3">
    <name type="scientific">Glycomyces harbinensis</name>
    <dbReference type="NCBI Taxonomy" id="58114"/>
    <lineage>
        <taxon>Bacteria</taxon>
        <taxon>Bacillati</taxon>
        <taxon>Actinomycetota</taxon>
        <taxon>Actinomycetes</taxon>
        <taxon>Glycomycetales</taxon>
        <taxon>Glycomycetaceae</taxon>
        <taxon>Glycomyces</taxon>
    </lineage>
</organism>
<name>A0A1G7BT74_9ACTN</name>
<reference evidence="3" key="1">
    <citation type="submission" date="2016-10" db="EMBL/GenBank/DDBJ databases">
        <authorList>
            <person name="Varghese N."/>
            <person name="Submissions S."/>
        </authorList>
    </citation>
    <scope>NUCLEOTIDE SEQUENCE [LARGE SCALE GENOMIC DNA]</scope>
    <source>
        <strain evidence="3">CGMCC 4.3516</strain>
    </source>
</reference>
<dbReference type="Proteomes" id="UP000198949">
    <property type="component" value="Unassembled WGS sequence"/>
</dbReference>
<sequence>MEEWYASGDAALWESTIGDGLEDEPPWGAVAEEPKE</sequence>
<accession>A0A1G7BT74</accession>
<evidence type="ECO:0000313" key="2">
    <source>
        <dbReference type="EMBL" id="SDE29566.1"/>
    </source>
</evidence>
<evidence type="ECO:0000256" key="1">
    <source>
        <dbReference type="SAM" id="MobiDB-lite"/>
    </source>
</evidence>
<keyword evidence="3" id="KW-1185">Reference proteome</keyword>
<protein>
    <submittedName>
        <fullName evidence="2">Uncharacterized protein</fullName>
    </submittedName>
</protein>
<feature type="region of interest" description="Disordered" evidence="1">
    <location>
        <begin position="15"/>
        <end position="36"/>
    </location>
</feature>
<gene>
    <name evidence="2" type="ORF">SAMN05216270_117114</name>
</gene>
<evidence type="ECO:0000313" key="3">
    <source>
        <dbReference type="Proteomes" id="UP000198949"/>
    </source>
</evidence>
<dbReference type="AlphaFoldDB" id="A0A1G7BT74"/>